<gene>
    <name evidence="8" type="ORF">SAMN02745148_03626</name>
</gene>
<sequence>MRFIVPGVAALVLSGCTTLASAPPTSAPQTEERTSSQAPASSAEKATRKPSSPLLPSAFFADGAEAFIAWRCTPAQDLITAFPDNRLRLWSSQGHYQLERAVVASGERYAKADLSFWNKGDEATVESANGRLECQQDTQRKTWTRDQHPDTIFYARGNEPGWTLRLDRETSQLSWVTDYGKRALTLPYGVASIVNGQQARMTLVSQDPAQPLTVEMEARACFDDMSGKPYPVRVTLTSGSDQWRGCGQGIEKRK</sequence>
<dbReference type="InterPro" id="IPR018660">
    <property type="entry name" value="MliC"/>
</dbReference>
<evidence type="ECO:0000313" key="8">
    <source>
        <dbReference type="EMBL" id="SHF82659.1"/>
    </source>
</evidence>
<proteinExistence type="predicted"/>
<keyword evidence="9" id="KW-1185">Reference proteome</keyword>
<reference evidence="8 9" key="1">
    <citation type="submission" date="2016-11" db="EMBL/GenBank/DDBJ databases">
        <authorList>
            <person name="Jaros S."/>
            <person name="Januszkiewicz K."/>
            <person name="Wedrychowicz H."/>
        </authorList>
    </citation>
    <scope>NUCLEOTIDE SEQUENCE [LARGE SCALE GENOMIC DNA]</scope>
    <source>
        <strain evidence="8 9">DSM 19980</strain>
    </source>
</reference>
<dbReference type="Gene3D" id="2.40.128.200">
    <property type="match status" value="1"/>
</dbReference>
<dbReference type="SUPFAM" id="SSF141488">
    <property type="entry name" value="YdhA-like"/>
    <property type="match status" value="1"/>
</dbReference>
<feature type="signal peptide" evidence="6">
    <location>
        <begin position="1"/>
        <end position="22"/>
    </location>
</feature>
<organism evidence="8 9">
    <name type="scientific">Modicisalibacter ilicicola DSM 19980</name>
    <dbReference type="NCBI Taxonomy" id="1121942"/>
    <lineage>
        <taxon>Bacteria</taxon>
        <taxon>Pseudomonadati</taxon>
        <taxon>Pseudomonadota</taxon>
        <taxon>Gammaproteobacteria</taxon>
        <taxon>Oceanospirillales</taxon>
        <taxon>Halomonadaceae</taxon>
        <taxon>Modicisalibacter</taxon>
    </lineage>
</organism>
<dbReference type="AlphaFoldDB" id="A0A1M5ETZ7"/>
<keyword evidence="4" id="KW-0449">Lipoprotein</keyword>
<evidence type="ECO:0000256" key="6">
    <source>
        <dbReference type="SAM" id="SignalP"/>
    </source>
</evidence>
<evidence type="ECO:0000313" key="9">
    <source>
        <dbReference type="Proteomes" id="UP000184346"/>
    </source>
</evidence>
<feature type="region of interest" description="Disordered" evidence="5">
    <location>
        <begin position="21"/>
        <end position="51"/>
    </location>
</feature>
<protein>
    <submittedName>
        <fullName evidence="8">Membrane-bound lysozyme-inhibitor of c-type lysozyme</fullName>
    </submittedName>
</protein>
<evidence type="ECO:0000259" key="7">
    <source>
        <dbReference type="Pfam" id="PF09864"/>
    </source>
</evidence>
<dbReference type="Pfam" id="PF09864">
    <property type="entry name" value="MliC"/>
    <property type="match status" value="1"/>
</dbReference>
<dbReference type="RefSeq" id="WP_072825541.1">
    <property type="nucleotide sequence ID" value="NZ_FQUJ01000026.1"/>
</dbReference>
<dbReference type="InterPro" id="IPR036328">
    <property type="entry name" value="MliC_sf"/>
</dbReference>
<feature type="chain" id="PRO_5013177727" evidence="6">
    <location>
        <begin position="23"/>
        <end position="254"/>
    </location>
</feature>
<dbReference type="Proteomes" id="UP000184346">
    <property type="component" value="Unassembled WGS sequence"/>
</dbReference>
<evidence type="ECO:0000256" key="5">
    <source>
        <dbReference type="SAM" id="MobiDB-lite"/>
    </source>
</evidence>
<keyword evidence="1 6" id="KW-0732">Signal</keyword>
<evidence type="ECO:0000256" key="4">
    <source>
        <dbReference type="ARBA" id="ARBA00023288"/>
    </source>
</evidence>
<name>A0A1M5ETZ7_9GAMM</name>
<dbReference type="OrthoDB" id="5348860at2"/>
<dbReference type="EMBL" id="FQUJ01000026">
    <property type="protein sequence ID" value="SHF82659.1"/>
    <property type="molecule type" value="Genomic_DNA"/>
</dbReference>
<evidence type="ECO:0000256" key="1">
    <source>
        <dbReference type="ARBA" id="ARBA00022729"/>
    </source>
</evidence>
<evidence type="ECO:0000256" key="3">
    <source>
        <dbReference type="ARBA" id="ARBA00023139"/>
    </source>
</evidence>
<dbReference type="PROSITE" id="PS51257">
    <property type="entry name" value="PROKAR_LIPOPROTEIN"/>
    <property type="match status" value="1"/>
</dbReference>
<accession>A0A1M5ETZ7</accession>
<dbReference type="STRING" id="1121942.SAMN02745148_03626"/>
<keyword evidence="3" id="KW-0564">Palmitate</keyword>
<feature type="compositionally biased region" description="Polar residues" evidence="5">
    <location>
        <begin position="21"/>
        <end position="40"/>
    </location>
</feature>
<keyword evidence="2" id="KW-0472">Membrane</keyword>
<feature type="domain" description="C-type lysozyme inhibitor" evidence="7">
    <location>
        <begin position="70"/>
        <end position="128"/>
    </location>
</feature>
<evidence type="ECO:0000256" key="2">
    <source>
        <dbReference type="ARBA" id="ARBA00023136"/>
    </source>
</evidence>